<evidence type="ECO:0000313" key="1">
    <source>
        <dbReference type="EMBL" id="KAG0455186.1"/>
    </source>
</evidence>
<accession>A0A835UDB0</accession>
<reference evidence="3 4" key="1">
    <citation type="journal article" date="2020" name="Nat. Food">
        <title>A phased Vanilla planifolia genome enables genetic improvement of flavour and production.</title>
        <authorList>
            <person name="Hasing T."/>
            <person name="Tang H."/>
            <person name="Brym M."/>
            <person name="Khazi F."/>
            <person name="Huang T."/>
            <person name="Chambers A.H."/>
        </authorList>
    </citation>
    <scope>NUCLEOTIDE SEQUENCE [LARGE SCALE GENOMIC DNA]</scope>
    <source>
        <tissue evidence="1">Leaf</tissue>
    </source>
</reference>
<sequence length="99" mass="10776">MRNRLALGVEKPLAEASSSFLQRTKPSLLRVFLLAEAMCGADTSALPNEGKSYRGDKRAGWYINREERQGKSGSFGAEINGRWAQILKHNNSGGKPGAV</sequence>
<keyword evidence="3" id="KW-1185">Reference proteome</keyword>
<organism evidence="1 3">
    <name type="scientific">Vanilla planifolia</name>
    <name type="common">Vanilla</name>
    <dbReference type="NCBI Taxonomy" id="51239"/>
    <lineage>
        <taxon>Eukaryota</taxon>
        <taxon>Viridiplantae</taxon>
        <taxon>Streptophyta</taxon>
        <taxon>Embryophyta</taxon>
        <taxon>Tracheophyta</taxon>
        <taxon>Spermatophyta</taxon>
        <taxon>Magnoliopsida</taxon>
        <taxon>Liliopsida</taxon>
        <taxon>Asparagales</taxon>
        <taxon>Orchidaceae</taxon>
        <taxon>Vanilloideae</taxon>
        <taxon>Vanilleae</taxon>
        <taxon>Vanilla</taxon>
    </lineage>
</organism>
<evidence type="ECO:0000313" key="4">
    <source>
        <dbReference type="Proteomes" id="UP000639772"/>
    </source>
</evidence>
<protein>
    <submittedName>
        <fullName evidence="1">Uncharacterized protein</fullName>
    </submittedName>
</protein>
<evidence type="ECO:0000313" key="2">
    <source>
        <dbReference type="EMBL" id="KAG0456357.1"/>
    </source>
</evidence>
<dbReference type="Proteomes" id="UP000639772">
    <property type="component" value="Chromosome 13"/>
</dbReference>
<proteinExistence type="predicted"/>
<name>A0A835UDB0_VANPL</name>
<dbReference type="AlphaFoldDB" id="A0A835UDB0"/>
<gene>
    <name evidence="2" type="ORF">HPP92_024145</name>
    <name evidence="1" type="ORF">HPP92_024478</name>
</gene>
<evidence type="ECO:0000313" key="3">
    <source>
        <dbReference type="Proteomes" id="UP000636800"/>
    </source>
</evidence>
<dbReference type="EMBL" id="JADCNL010000013">
    <property type="protein sequence ID" value="KAG0455186.1"/>
    <property type="molecule type" value="Genomic_DNA"/>
</dbReference>
<dbReference type="EMBL" id="JADCNM010000013">
    <property type="protein sequence ID" value="KAG0456357.1"/>
    <property type="molecule type" value="Genomic_DNA"/>
</dbReference>
<comment type="caution">
    <text evidence="1">The sequence shown here is derived from an EMBL/GenBank/DDBJ whole genome shotgun (WGS) entry which is preliminary data.</text>
</comment>
<dbReference type="Proteomes" id="UP000636800">
    <property type="component" value="Chromosome 13"/>
</dbReference>